<dbReference type="EMBL" id="ACKS01000022">
    <property type="protein sequence ID" value="EFA45115.1"/>
    <property type="molecule type" value="Genomic_DNA"/>
</dbReference>
<comment type="caution">
    <text evidence="1">The sequence shown here is derived from an EMBL/GenBank/DDBJ whole genome shotgun (WGS) entry which is preliminary data.</text>
</comment>
<dbReference type="AlphaFoldDB" id="D1PU13"/>
<sequence>MGHIIPDVASLARNRTVDIDSKHKPADFFAFSLFYLNFVKS</sequence>
<evidence type="ECO:0000313" key="2">
    <source>
        <dbReference type="Proteomes" id="UP000003160"/>
    </source>
</evidence>
<accession>D1PU13</accession>
<proteinExistence type="predicted"/>
<organism evidence="1 2">
    <name type="scientific">Hallella bergensis DSM 17361</name>
    <dbReference type="NCBI Taxonomy" id="585502"/>
    <lineage>
        <taxon>Bacteria</taxon>
        <taxon>Pseudomonadati</taxon>
        <taxon>Bacteroidota</taxon>
        <taxon>Bacteroidia</taxon>
        <taxon>Bacteroidales</taxon>
        <taxon>Prevotellaceae</taxon>
        <taxon>Hallella</taxon>
    </lineage>
</organism>
<keyword evidence="2" id="KW-1185">Reference proteome</keyword>
<dbReference type="HOGENOM" id="CLU_3274415_0_0_10"/>
<dbReference type="Proteomes" id="UP000003160">
    <property type="component" value="Unassembled WGS sequence"/>
</dbReference>
<gene>
    <name evidence="1" type="ORF">HMPREF0645_0448</name>
</gene>
<evidence type="ECO:0000313" key="1">
    <source>
        <dbReference type="EMBL" id="EFA45115.1"/>
    </source>
</evidence>
<protein>
    <submittedName>
        <fullName evidence="1">Uncharacterized protein</fullName>
    </submittedName>
</protein>
<name>D1PU13_9BACT</name>
<reference evidence="1 2" key="1">
    <citation type="submission" date="2009-10" db="EMBL/GenBank/DDBJ databases">
        <authorList>
            <person name="Qin X."/>
            <person name="Bachman B."/>
            <person name="Battles P."/>
            <person name="Bell A."/>
            <person name="Bess C."/>
            <person name="Bickham C."/>
            <person name="Chaboub L."/>
            <person name="Chen D."/>
            <person name="Coyle M."/>
            <person name="Deiros D.R."/>
            <person name="Dinh H."/>
            <person name="Forbes L."/>
            <person name="Fowler G."/>
            <person name="Francisco L."/>
            <person name="Fu Q."/>
            <person name="Gubbala S."/>
            <person name="Hale W."/>
            <person name="Han Y."/>
            <person name="Hemphill L."/>
            <person name="Highlander S.K."/>
            <person name="Hirani K."/>
            <person name="Hogues M."/>
            <person name="Jackson L."/>
            <person name="Jakkamsetti A."/>
            <person name="Javaid M."/>
            <person name="Jiang H."/>
            <person name="Korchina V."/>
            <person name="Kovar C."/>
            <person name="Lara F."/>
            <person name="Lee S."/>
            <person name="Mata R."/>
            <person name="Mathew T."/>
            <person name="Moen C."/>
            <person name="Morales K."/>
            <person name="Munidasa M."/>
            <person name="Nazareth L."/>
            <person name="Ngo R."/>
            <person name="Nguyen L."/>
            <person name="Okwuonu G."/>
            <person name="Ongeri F."/>
            <person name="Patil S."/>
            <person name="Petrosino J."/>
            <person name="Pham C."/>
            <person name="Pham P."/>
            <person name="Pu L.-L."/>
            <person name="Puazo M."/>
            <person name="Raj R."/>
            <person name="Reid J."/>
            <person name="Rouhana J."/>
            <person name="Saada N."/>
            <person name="Shang Y."/>
            <person name="Simmons D."/>
            <person name="Thornton R."/>
            <person name="Warren J."/>
            <person name="Weissenberger G."/>
            <person name="Zhang J."/>
            <person name="Zhang L."/>
            <person name="Zhou C."/>
            <person name="Zhu D."/>
            <person name="Muzny D."/>
            <person name="Worley K."/>
            <person name="Gibbs R."/>
        </authorList>
    </citation>
    <scope>NUCLEOTIDE SEQUENCE [LARGE SCALE GENOMIC DNA]</scope>
    <source>
        <strain evidence="1 2">DSM 17361</strain>
    </source>
</reference>